<feature type="domain" description="HTH lacI-type" evidence="4">
    <location>
        <begin position="2"/>
        <end position="56"/>
    </location>
</feature>
<accession>A0A0M4FUV8</accession>
<name>A0A0M4FUV8_9BACI</name>
<evidence type="ECO:0000256" key="2">
    <source>
        <dbReference type="ARBA" id="ARBA00023125"/>
    </source>
</evidence>
<dbReference type="InterPro" id="IPR001761">
    <property type="entry name" value="Peripla_BP/Lac1_sug-bd_dom"/>
</dbReference>
<evidence type="ECO:0000313" key="5">
    <source>
        <dbReference type="EMBL" id="ALC80338.1"/>
    </source>
</evidence>
<dbReference type="SUPFAM" id="SSF53822">
    <property type="entry name" value="Periplasmic binding protein-like I"/>
    <property type="match status" value="1"/>
</dbReference>
<dbReference type="OrthoDB" id="9798934at2"/>
<dbReference type="GO" id="GO:0003700">
    <property type="term" value="F:DNA-binding transcription factor activity"/>
    <property type="evidence" value="ECO:0007669"/>
    <property type="project" value="TreeGrafter"/>
</dbReference>
<dbReference type="PROSITE" id="PS50932">
    <property type="entry name" value="HTH_LACI_2"/>
    <property type="match status" value="1"/>
</dbReference>
<reference evidence="6" key="1">
    <citation type="submission" date="2015-08" db="EMBL/GenBank/DDBJ databases">
        <title>Genome sequencing project for genomic taxonomy and phylogenomics of Bacillus-like bacteria.</title>
        <authorList>
            <person name="Liu B."/>
            <person name="Wang J."/>
            <person name="Zhu Y."/>
            <person name="Liu G."/>
            <person name="Chen Q."/>
            <person name="Chen Z."/>
            <person name="Lan J."/>
            <person name="Che J."/>
            <person name="Ge C."/>
            <person name="Shi H."/>
            <person name="Pan Z."/>
            <person name="Liu X."/>
        </authorList>
    </citation>
    <scope>NUCLEOTIDE SEQUENCE [LARGE SCALE GENOMIC DNA]</scope>
    <source>
        <strain evidence="6">FJAT-4402</strain>
    </source>
</reference>
<dbReference type="PANTHER" id="PTHR30146">
    <property type="entry name" value="LACI-RELATED TRANSCRIPTIONAL REPRESSOR"/>
    <property type="match status" value="1"/>
</dbReference>
<evidence type="ECO:0000256" key="1">
    <source>
        <dbReference type="ARBA" id="ARBA00023015"/>
    </source>
</evidence>
<dbReference type="AlphaFoldDB" id="A0A0M4FUV8"/>
<dbReference type="Pfam" id="PF00532">
    <property type="entry name" value="Peripla_BP_1"/>
    <property type="match status" value="1"/>
</dbReference>
<dbReference type="GO" id="GO:0000976">
    <property type="term" value="F:transcription cis-regulatory region binding"/>
    <property type="evidence" value="ECO:0007669"/>
    <property type="project" value="TreeGrafter"/>
</dbReference>
<dbReference type="SMART" id="SM00354">
    <property type="entry name" value="HTH_LACI"/>
    <property type="match status" value="1"/>
</dbReference>
<dbReference type="PANTHER" id="PTHR30146:SF105">
    <property type="entry name" value="CATABOLITE CONTROL PROTEIN B"/>
    <property type="match status" value="1"/>
</dbReference>
<evidence type="ECO:0000313" key="6">
    <source>
        <dbReference type="Proteomes" id="UP000067625"/>
    </source>
</evidence>
<dbReference type="EMBL" id="CP012600">
    <property type="protein sequence ID" value="ALC80338.1"/>
    <property type="molecule type" value="Genomic_DNA"/>
</dbReference>
<dbReference type="InterPro" id="IPR000843">
    <property type="entry name" value="HTH_LacI"/>
</dbReference>
<keyword evidence="1" id="KW-0805">Transcription regulation</keyword>
<sequence>MANIRKIAELAGVSISTVSRVLNDHPYVKEEKRKKVLNAMEQLEYTRNIHAVHLSKGYSNMIGVVLPTINIPYFAGLLEGIAEEAETSGIHLALYQTNYLLEKERYSLEQLKQRQIDGLIICSKAMPDHELMEWKETGPIVLCQSSQDPNFSSISIPHHTAFRHGLDYLISKGHRKIGIALARKKGINSHYRIKAYQDALKDIGEPYKEEWVMDNLLTMSDGETLFHKWVMLKEKPTAMFVANDQVSAGMLLEAQKHSVTIPDDLAILSCDNQEISRILGISTIEIQTKEMGKRSFTLMKKQLKGDSPEHFVLPYRLIERLTV</sequence>
<dbReference type="STRING" id="1441095.AM592_01025"/>
<dbReference type="CDD" id="cd01392">
    <property type="entry name" value="HTH_LacI"/>
    <property type="match status" value="1"/>
</dbReference>
<keyword evidence="6" id="KW-1185">Reference proteome</keyword>
<protein>
    <submittedName>
        <fullName evidence="5">LacI family transcriptional regulator</fullName>
    </submittedName>
</protein>
<evidence type="ECO:0000256" key="3">
    <source>
        <dbReference type="ARBA" id="ARBA00023163"/>
    </source>
</evidence>
<dbReference type="Pfam" id="PF00356">
    <property type="entry name" value="LacI"/>
    <property type="match status" value="1"/>
</dbReference>
<dbReference type="SUPFAM" id="SSF47413">
    <property type="entry name" value="lambda repressor-like DNA-binding domains"/>
    <property type="match status" value="1"/>
</dbReference>
<dbReference type="PATRIC" id="fig|1441095.3.peg.226"/>
<keyword evidence="3" id="KW-0804">Transcription</keyword>
<dbReference type="Proteomes" id="UP000067625">
    <property type="component" value="Chromosome"/>
</dbReference>
<dbReference type="CDD" id="cd06286">
    <property type="entry name" value="PBP1_CcpB-like"/>
    <property type="match status" value="1"/>
</dbReference>
<dbReference type="RefSeq" id="WP_053602064.1">
    <property type="nucleotide sequence ID" value="NZ_CP012600.1"/>
</dbReference>
<dbReference type="InterPro" id="IPR010982">
    <property type="entry name" value="Lambda_DNA-bd_dom_sf"/>
</dbReference>
<dbReference type="Gene3D" id="1.10.260.40">
    <property type="entry name" value="lambda repressor-like DNA-binding domains"/>
    <property type="match status" value="1"/>
</dbReference>
<reference evidence="5 6" key="2">
    <citation type="journal article" date="2016" name="Int. J. Syst. Evol. Microbiol.">
        <title>Bacillus gobiensis sp. nov., isolated from a soil sample.</title>
        <authorList>
            <person name="Liu B."/>
            <person name="Liu G.H."/>
            <person name="Cetin S."/>
            <person name="Schumann P."/>
            <person name="Pan Z.Z."/>
            <person name="Chen Q.Q."/>
        </authorList>
    </citation>
    <scope>NUCLEOTIDE SEQUENCE [LARGE SCALE GENOMIC DNA]</scope>
    <source>
        <strain evidence="5 6">FJAT-4402</strain>
    </source>
</reference>
<dbReference type="Gene3D" id="3.40.50.2300">
    <property type="match status" value="2"/>
</dbReference>
<dbReference type="InterPro" id="IPR028082">
    <property type="entry name" value="Peripla_BP_I"/>
</dbReference>
<gene>
    <name evidence="5" type="ORF">AM592_01025</name>
</gene>
<evidence type="ECO:0000259" key="4">
    <source>
        <dbReference type="PROSITE" id="PS50932"/>
    </source>
</evidence>
<organism evidence="5 6">
    <name type="scientific">Bacillus gobiensis</name>
    <dbReference type="NCBI Taxonomy" id="1441095"/>
    <lineage>
        <taxon>Bacteria</taxon>
        <taxon>Bacillati</taxon>
        <taxon>Bacillota</taxon>
        <taxon>Bacilli</taxon>
        <taxon>Bacillales</taxon>
        <taxon>Bacillaceae</taxon>
        <taxon>Bacillus</taxon>
    </lineage>
</organism>
<proteinExistence type="predicted"/>
<keyword evidence="2" id="KW-0238">DNA-binding</keyword>